<evidence type="ECO:0000259" key="5">
    <source>
        <dbReference type="Pfam" id="PF25944"/>
    </source>
</evidence>
<dbReference type="PANTHER" id="PTHR30158">
    <property type="entry name" value="ACRA/E-RELATED COMPONENT OF DRUG EFFLUX TRANSPORTER"/>
    <property type="match status" value="1"/>
</dbReference>
<dbReference type="RefSeq" id="WP_320502078.1">
    <property type="nucleotide sequence ID" value="NZ_JAXCLX010000003.1"/>
</dbReference>
<keyword evidence="2" id="KW-0732">Signal</keyword>
<feature type="domain" description="Multidrug resistance protein MdtA-like beta-barrel" evidence="5">
    <location>
        <begin position="207"/>
        <end position="290"/>
    </location>
</feature>
<name>A0ABU5E333_9PROT</name>
<reference evidence="7 8" key="1">
    <citation type="journal article" date="2013" name="Antonie Van Leeuwenhoek">
        <title>Dongia rigui sp. nov., isolated from freshwater of a large wetland in Korea.</title>
        <authorList>
            <person name="Baik K.S."/>
            <person name="Hwang Y.M."/>
            <person name="Choi J.S."/>
            <person name="Kwon J."/>
            <person name="Seong C.N."/>
        </authorList>
    </citation>
    <scope>NUCLEOTIDE SEQUENCE [LARGE SCALE GENOMIC DNA]</scope>
    <source>
        <strain evidence="7 8">04SU4-P</strain>
    </source>
</reference>
<dbReference type="Pfam" id="PF25944">
    <property type="entry name" value="Beta-barrel_RND"/>
    <property type="match status" value="1"/>
</dbReference>
<dbReference type="Pfam" id="PF25917">
    <property type="entry name" value="BSH_RND"/>
    <property type="match status" value="1"/>
</dbReference>
<sequence length="374" mass="39286">MLKPAFITACLLVATQPLLAVAARADDAPAAPQALTVGTIAAAKQAVAKSQSFVGRVEAVERVEVVARVSGYLDQIHFTEGGMVKAGDPLYTLEKSLYEAAVQQAQASVESAKAGVLLAKQQKGRTQELLSKDVASKMTMDQRVAEQQQAQADQAMSEAAVRTAQINLSYTEITSPIAGKIGRTAVTRGNVVGPNSGVLTTIVSQDPMYVTFPVSQRDFLRAGMGSTGTGTNGLLVKISFSDGTVYADTGKINFVDVTTDKTTDTITVRATFPNPAGTLVDGQFVNVVLESAKPEEVVVVPQSALLADQQGTYVFVVEDNKAVVKRIKPGGEHGPNIVVSEGLTGGEWVIVEGLQFVRPDMPVQAAPISAANPS</sequence>
<feature type="signal peptide" evidence="2">
    <location>
        <begin position="1"/>
        <end position="22"/>
    </location>
</feature>
<organism evidence="7 8">
    <name type="scientific">Dongia rigui</name>
    <dbReference type="NCBI Taxonomy" id="940149"/>
    <lineage>
        <taxon>Bacteria</taxon>
        <taxon>Pseudomonadati</taxon>
        <taxon>Pseudomonadota</taxon>
        <taxon>Alphaproteobacteria</taxon>
        <taxon>Rhodospirillales</taxon>
        <taxon>Dongiaceae</taxon>
        <taxon>Dongia</taxon>
    </lineage>
</organism>
<dbReference type="Gene3D" id="2.40.420.20">
    <property type="match status" value="1"/>
</dbReference>
<dbReference type="InterPro" id="IPR058637">
    <property type="entry name" value="YknX-like_C"/>
</dbReference>
<feature type="chain" id="PRO_5045372364" evidence="2">
    <location>
        <begin position="23"/>
        <end position="374"/>
    </location>
</feature>
<dbReference type="Gene3D" id="1.10.287.470">
    <property type="entry name" value="Helix hairpin bin"/>
    <property type="match status" value="1"/>
</dbReference>
<dbReference type="NCBIfam" id="TIGR01730">
    <property type="entry name" value="RND_mfp"/>
    <property type="match status" value="1"/>
</dbReference>
<dbReference type="SUPFAM" id="SSF111369">
    <property type="entry name" value="HlyD-like secretion proteins"/>
    <property type="match status" value="1"/>
</dbReference>
<evidence type="ECO:0000256" key="2">
    <source>
        <dbReference type="SAM" id="SignalP"/>
    </source>
</evidence>
<dbReference type="Gene3D" id="2.40.50.100">
    <property type="match status" value="1"/>
</dbReference>
<dbReference type="PANTHER" id="PTHR30158:SF3">
    <property type="entry name" value="MULTIDRUG EFFLUX PUMP SUBUNIT ACRA-RELATED"/>
    <property type="match status" value="1"/>
</dbReference>
<dbReference type="Proteomes" id="UP001271769">
    <property type="component" value="Unassembled WGS sequence"/>
</dbReference>
<evidence type="ECO:0000259" key="3">
    <source>
        <dbReference type="Pfam" id="PF25876"/>
    </source>
</evidence>
<proteinExistence type="inferred from homology"/>
<dbReference type="InterPro" id="IPR006143">
    <property type="entry name" value="RND_pump_MFP"/>
</dbReference>
<feature type="domain" description="Multidrug resistance protein MdtA-like alpha-helical hairpin" evidence="3">
    <location>
        <begin position="102"/>
        <end position="171"/>
    </location>
</feature>
<dbReference type="EMBL" id="JAXCLX010000003">
    <property type="protein sequence ID" value="MDY0873604.1"/>
    <property type="molecule type" value="Genomic_DNA"/>
</dbReference>
<comment type="caution">
    <text evidence="7">The sequence shown here is derived from an EMBL/GenBank/DDBJ whole genome shotgun (WGS) entry which is preliminary data.</text>
</comment>
<evidence type="ECO:0000259" key="6">
    <source>
        <dbReference type="Pfam" id="PF25989"/>
    </source>
</evidence>
<accession>A0ABU5E333</accession>
<evidence type="ECO:0000259" key="4">
    <source>
        <dbReference type="Pfam" id="PF25917"/>
    </source>
</evidence>
<gene>
    <name evidence="7" type="ORF">SMD31_16810</name>
</gene>
<dbReference type="InterPro" id="IPR058625">
    <property type="entry name" value="MdtA-like_BSH"/>
</dbReference>
<evidence type="ECO:0000313" key="7">
    <source>
        <dbReference type="EMBL" id="MDY0873604.1"/>
    </source>
</evidence>
<protein>
    <submittedName>
        <fullName evidence="7">Efflux RND transporter periplasmic adaptor subunit</fullName>
    </submittedName>
</protein>
<keyword evidence="8" id="KW-1185">Reference proteome</keyword>
<dbReference type="InterPro" id="IPR058624">
    <property type="entry name" value="MdtA-like_HH"/>
</dbReference>
<feature type="domain" description="YknX-like C-terminal permuted SH3-like" evidence="6">
    <location>
        <begin position="297"/>
        <end position="363"/>
    </location>
</feature>
<feature type="domain" description="Multidrug resistance protein MdtA-like barrel-sandwich hybrid" evidence="4">
    <location>
        <begin position="62"/>
        <end position="193"/>
    </location>
</feature>
<evidence type="ECO:0000313" key="8">
    <source>
        <dbReference type="Proteomes" id="UP001271769"/>
    </source>
</evidence>
<dbReference type="Gene3D" id="2.40.30.170">
    <property type="match status" value="1"/>
</dbReference>
<dbReference type="InterPro" id="IPR058626">
    <property type="entry name" value="MdtA-like_b-barrel"/>
</dbReference>
<dbReference type="Pfam" id="PF25876">
    <property type="entry name" value="HH_MFP_RND"/>
    <property type="match status" value="1"/>
</dbReference>
<comment type="similarity">
    <text evidence="1">Belongs to the membrane fusion protein (MFP) (TC 8.A.1) family.</text>
</comment>
<dbReference type="Pfam" id="PF25989">
    <property type="entry name" value="YknX_C"/>
    <property type="match status" value="1"/>
</dbReference>
<evidence type="ECO:0000256" key="1">
    <source>
        <dbReference type="ARBA" id="ARBA00009477"/>
    </source>
</evidence>